<accession>A0ABN1I7E6</accession>
<dbReference type="Gene3D" id="2.40.50.100">
    <property type="match status" value="1"/>
</dbReference>
<name>A0ABN1I7E6_9GAMM</name>
<organism evidence="2 3">
    <name type="scientific">Marinobacterium maritimum</name>
    <dbReference type="NCBI Taxonomy" id="500162"/>
    <lineage>
        <taxon>Bacteria</taxon>
        <taxon>Pseudomonadati</taxon>
        <taxon>Pseudomonadota</taxon>
        <taxon>Gammaproteobacteria</taxon>
        <taxon>Oceanospirillales</taxon>
        <taxon>Oceanospirillaceae</taxon>
        <taxon>Marinobacterium</taxon>
    </lineage>
</organism>
<dbReference type="RefSeq" id="WP_343806031.1">
    <property type="nucleotide sequence ID" value="NZ_BAAAET010000003.1"/>
</dbReference>
<dbReference type="EMBL" id="BAAAET010000003">
    <property type="protein sequence ID" value="GAA0694740.1"/>
    <property type="molecule type" value="Genomic_DNA"/>
</dbReference>
<dbReference type="PANTHER" id="PTHR30469:SF15">
    <property type="entry name" value="HLYD FAMILY OF SECRETION PROTEINS"/>
    <property type="match status" value="1"/>
</dbReference>
<evidence type="ECO:0000256" key="1">
    <source>
        <dbReference type="SAM" id="Phobius"/>
    </source>
</evidence>
<keyword evidence="1" id="KW-0472">Membrane</keyword>
<keyword evidence="3" id="KW-1185">Reference proteome</keyword>
<dbReference type="PANTHER" id="PTHR30469">
    <property type="entry name" value="MULTIDRUG RESISTANCE PROTEIN MDTA"/>
    <property type="match status" value="1"/>
</dbReference>
<dbReference type="Proteomes" id="UP001499915">
    <property type="component" value="Unassembled WGS sequence"/>
</dbReference>
<dbReference type="SUPFAM" id="SSF111369">
    <property type="entry name" value="HlyD-like secretion proteins"/>
    <property type="match status" value="1"/>
</dbReference>
<keyword evidence="1" id="KW-1133">Transmembrane helix</keyword>
<evidence type="ECO:0000313" key="2">
    <source>
        <dbReference type="EMBL" id="GAA0694740.1"/>
    </source>
</evidence>
<protein>
    <recommendedName>
        <fullName evidence="4">HlyD family secretion protein</fullName>
    </recommendedName>
</protein>
<gene>
    <name evidence="2" type="ORF">GCM10009104_22820</name>
</gene>
<feature type="transmembrane region" description="Helical" evidence="1">
    <location>
        <begin position="12"/>
        <end position="31"/>
    </location>
</feature>
<sequence length="423" mass="46912">MRDTPRRLSLPGRWLPLLILLAAALITFVLIKTKDQPEAQEAQIKRWNVNSLRLEPVTVAPELELYGQFEIPQLTQLSSALNADVQQIFVREGDRAERGSLLLQLDPREAELLLRQRKAELAAVEARIAAEHNRHRNDLRSLKLEQEVQALNEQRVSRAASLHERKLLSQEQLDNSHLTTRQQALAIRARQQSITDHPNRLAQLNAERDRAQALVDTAELDLSRSRIQAPFNARIVSIDSAVGNRTRPGDRLLSVYDLDRLQLRAQIPEQLLPTLRKAVNGQADTATRLSAHALINGEPVSLTLDRLAARINAGQAGVDALFSINDQSAQPVPGQTLNLRLQLPQQSGLYALPASALYGSDRLYRLVDDNRLQAVQVQVIGQQYPAGQAPRLLVSAAALKPGDRVITTQLPNAIGGLPVQVVE</sequence>
<proteinExistence type="predicted"/>
<evidence type="ECO:0008006" key="4">
    <source>
        <dbReference type="Google" id="ProtNLM"/>
    </source>
</evidence>
<reference evidence="2 3" key="1">
    <citation type="journal article" date="2019" name="Int. J. Syst. Evol. Microbiol.">
        <title>The Global Catalogue of Microorganisms (GCM) 10K type strain sequencing project: providing services to taxonomists for standard genome sequencing and annotation.</title>
        <authorList>
            <consortium name="The Broad Institute Genomics Platform"/>
            <consortium name="The Broad Institute Genome Sequencing Center for Infectious Disease"/>
            <person name="Wu L."/>
            <person name="Ma J."/>
        </authorList>
    </citation>
    <scope>NUCLEOTIDE SEQUENCE [LARGE SCALE GENOMIC DNA]</scope>
    <source>
        <strain evidence="2 3">JCM 15134</strain>
    </source>
</reference>
<keyword evidence="1" id="KW-0812">Transmembrane</keyword>
<evidence type="ECO:0000313" key="3">
    <source>
        <dbReference type="Proteomes" id="UP001499915"/>
    </source>
</evidence>
<dbReference type="Gene3D" id="2.40.30.170">
    <property type="match status" value="1"/>
</dbReference>
<dbReference type="Gene3D" id="1.10.287.470">
    <property type="entry name" value="Helix hairpin bin"/>
    <property type="match status" value="1"/>
</dbReference>
<comment type="caution">
    <text evidence="2">The sequence shown here is derived from an EMBL/GenBank/DDBJ whole genome shotgun (WGS) entry which is preliminary data.</text>
</comment>